<feature type="non-terminal residue" evidence="1">
    <location>
        <position position="275"/>
    </location>
</feature>
<dbReference type="GO" id="GO:0006508">
    <property type="term" value="P:proteolysis"/>
    <property type="evidence" value="ECO:0007669"/>
    <property type="project" value="InterPro"/>
</dbReference>
<name>X1C6F0_9ZZZZ</name>
<dbReference type="AlphaFoldDB" id="X1C6F0"/>
<sequence length="275" mass="32330">MNDSLKFIYNQQKELSTYSGISALLGWDQMTYMPKLGIDKRSQQNSLISRIMHEKIISNEFWNHIKKLVKPNNFDKLQIKDQIVVKRLYKDVQKSRKIPSKFVEELSKTTTISYNAWEESRNKNNYKIFSPHLEKIIDFKKKYCDIINIPGHIYNSLLDDYEEGMTVKVLKEEFNHLEIKLTQILNKIKKCEKYKNQNNLNIEINSKKQQKICDFIISKMGLPRDKSRIDISTHPFTTSIGNNDVRITTNIKNTKPFFSLFSTVHESGHALYELG</sequence>
<dbReference type="SUPFAM" id="SSF55486">
    <property type="entry name" value="Metalloproteases ('zincins'), catalytic domain"/>
    <property type="match status" value="1"/>
</dbReference>
<evidence type="ECO:0008006" key="2">
    <source>
        <dbReference type="Google" id="ProtNLM"/>
    </source>
</evidence>
<dbReference type="PRINTS" id="PR00998">
    <property type="entry name" value="CRBOXYPTASET"/>
</dbReference>
<dbReference type="Pfam" id="PF02074">
    <property type="entry name" value="Peptidase_M32"/>
    <property type="match status" value="1"/>
</dbReference>
<reference evidence="1" key="1">
    <citation type="journal article" date="2014" name="Front. Microbiol.">
        <title>High frequency of phylogenetically diverse reductive dehalogenase-homologous genes in deep subseafloor sedimentary metagenomes.</title>
        <authorList>
            <person name="Kawai M."/>
            <person name="Futagami T."/>
            <person name="Toyoda A."/>
            <person name="Takaki Y."/>
            <person name="Nishi S."/>
            <person name="Hori S."/>
            <person name="Arai W."/>
            <person name="Tsubouchi T."/>
            <person name="Morono Y."/>
            <person name="Uchiyama I."/>
            <person name="Ito T."/>
            <person name="Fujiyama A."/>
            <person name="Inagaki F."/>
            <person name="Takami H."/>
        </authorList>
    </citation>
    <scope>NUCLEOTIDE SEQUENCE</scope>
    <source>
        <strain evidence="1">Expedition CK06-06</strain>
    </source>
</reference>
<dbReference type="PANTHER" id="PTHR34217:SF1">
    <property type="entry name" value="CARBOXYPEPTIDASE 1"/>
    <property type="match status" value="1"/>
</dbReference>
<dbReference type="GO" id="GO:0004181">
    <property type="term" value="F:metallocarboxypeptidase activity"/>
    <property type="evidence" value="ECO:0007669"/>
    <property type="project" value="InterPro"/>
</dbReference>
<comment type="caution">
    <text evidence="1">The sequence shown here is derived from an EMBL/GenBank/DDBJ whole genome shotgun (WGS) entry which is preliminary data.</text>
</comment>
<gene>
    <name evidence="1" type="ORF">S01H4_40503</name>
</gene>
<dbReference type="EMBL" id="BART01022062">
    <property type="protein sequence ID" value="GAG91953.1"/>
    <property type="molecule type" value="Genomic_DNA"/>
</dbReference>
<organism evidence="1">
    <name type="scientific">marine sediment metagenome</name>
    <dbReference type="NCBI Taxonomy" id="412755"/>
    <lineage>
        <taxon>unclassified sequences</taxon>
        <taxon>metagenomes</taxon>
        <taxon>ecological metagenomes</taxon>
    </lineage>
</organism>
<dbReference type="PANTHER" id="PTHR34217">
    <property type="entry name" value="METAL-DEPENDENT CARBOXYPEPTIDASE"/>
    <property type="match status" value="1"/>
</dbReference>
<proteinExistence type="predicted"/>
<dbReference type="Gene3D" id="1.10.1370.30">
    <property type="match status" value="1"/>
</dbReference>
<protein>
    <recommendedName>
        <fullName evidence="2">Carboxypeptidase M32</fullName>
    </recommendedName>
</protein>
<dbReference type="PROSITE" id="PS52034">
    <property type="entry name" value="PEPTIDASE_M32"/>
    <property type="match status" value="1"/>
</dbReference>
<dbReference type="InterPro" id="IPR001333">
    <property type="entry name" value="Peptidase_M32_Taq"/>
</dbReference>
<accession>X1C6F0</accession>
<evidence type="ECO:0000313" key="1">
    <source>
        <dbReference type="EMBL" id="GAG91953.1"/>
    </source>
</evidence>